<sequence length="384" mass="41727">MRIDETEVKKRRIDRRIIIGIALIAIVISMYHFAAPLLENNSFDIKMALSTDSYIVGSKITNFLDAVNEGDTATAYKIYGGSDLLAPSAIALTFSNNGIDPGCIIDVNTTSKEIYKEQAVVATECNVSIRDPYGQVSGSTPIHVYFKLYDTDKGWMITTISFDRPLTIDYNSTDTESLSDDGTAGRLAVKTTSSSLMVKNIEGIRAESVKGEMADTIDLLKLTVGLNVGSDAVDMKDVVISVNHDKNANILIYAGNNENEHMMKGFSTNSASQNLRQLLIEEGNSQKYFVVEKIRDEDASFSLKDPVINSGDLITVYIATVSSTSTGYSYLGSIYIPSLSASGLNIVPRTTVNIVFTPESGSITSTDLTTPSSYGTKETVQLFP</sequence>
<proteinExistence type="predicted"/>
<dbReference type="GO" id="GO:0097588">
    <property type="term" value="P:archaeal or bacterial-type flagellum-dependent cell motility"/>
    <property type="evidence" value="ECO:0007669"/>
    <property type="project" value="InterPro"/>
</dbReference>
<dbReference type="Proteomes" id="UP000198535">
    <property type="component" value="Unassembled WGS sequence"/>
</dbReference>
<organism evidence="2 3">
    <name type="scientific">Methanolobus profundi</name>
    <dbReference type="NCBI Taxonomy" id="487685"/>
    <lineage>
        <taxon>Archaea</taxon>
        <taxon>Methanobacteriati</taxon>
        <taxon>Methanobacteriota</taxon>
        <taxon>Stenosarchaea group</taxon>
        <taxon>Methanomicrobia</taxon>
        <taxon>Methanosarcinales</taxon>
        <taxon>Methanosarcinaceae</taxon>
        <taxon>Methanolobus</taxon>
    </lineage>
</organism>
<dbReference type="STRING" id="487685.SAMN04488696_1465"/>
<dbReference type="EMBL" id="FOUJ01000002">
    <property type="protein sequence ID" value="SFM49306.1"/>
    <property type="molecule type" value="Genomic_DNA"/>
</dbReference>
<protein>
    <submittedName>
        <fullName evidence="2">Archaellin</fullName>
    </submittedName>
</protein>
<dbReference type="GO" id="GO:0005198">
    <property type="term" value="F:structural molecule activity"/>
    <property type="evidence" value="ECO:0007669"/>
    <property type="project" value="InterPro"/>
</dbReference>
<accession>A0A1I4RB91</accession>
<keyword evidence="3" id="KW-1185">Reference proteome</keyword>
<dbReference type="PANTHER" id="PTHR35903:SF1">
    <property type="entry name" value="FLAGELLIN B1"/>
    <property type="match status" value="1"/>
</dbReference>
<evidence type="ECO:0000256" key="1">
    <source>
        <dbReference type="SAM" id="Phobius"/>
    </source>
</evidence>
<evidence type="ECO:0000313" key="2">
    <source>
        <dbReference type="EMBL" id="SFM49306.1"/>
    </source>
</evidence>
<keyword evidence="1" id="KW-0472">Membrane</keyword>
<keyword evidence="1" id="KW-1133">Transmembrane helix</keyword>
<keyword evidence="1" id="KW-0812">Transmembrane</keyword>
<name>A0A1I4RB91_9EURY</name>
<dbReference type="InterPro" id="IPR002774">
    <property type="entry name" value="Flagellin_arc-type"/>
</dbReference>
<reference evidence="3" key="1">
    <citation type="submission" date="2016-10" db="EMBL/GenBank/DDBJ databases">
        <authorList>
            <person name="Varghese N."/>
            <person name="Submissions S."/>
        </authorList>
    </citation>
    <scope>NUCLEOTIDE SEQUENCE [LARGE SCALE GENOMIC DNA]</scope>
    <source>
        <strain evidence="3">Mob M</strain>
    </source>
</reference>
<dbReference type="OrthoDB" id="102632at2157"/>
<dbReference type="RefSeq" id="WP_091935385.1">
    <property type="nucleotide sequence ID" value="NZ_FOUJ01000002.1"/>
</dbReference>
<feature type="transmembrane region" description="Helical" evidence="1">
    <location>
        <begin position="17"/>
        <end position="38"/>
    </location>
</feature>
<dbReference type="AlphaFoldDB" id="A0A1I4RB91"/>
<gene>
    <name evidence="2" type="ORF">SAMN04488696_1465</name>
</gene>
<evidence type="ECO:0000313" key="3">
    <source>
        <dbReference type="Proteomes" id="UP000198535"/>
    </source>
</evidence>
<dbReference type="PANTHER" id="PTHR35903">
    <property type="entry name" value="FLAGELLIN B1"/>
    <property type="match status" value="1"/>
</dbReference>
<dbReference type="Pfam" id="PF01917">
    <property type="entry name" value="Flagellin_arch-type"/>
    <property type="match status" value="1"/>
</dbReference>